<dbReference type="EMBL" id="AZBU02000002">
    <property type="protein sequence ID" value="TKR94348.1"/>
    <property type="molecule type" value="Genomic_DNA"/>
</dbReference>
<dbReference type="Proteomes" id="UP000298663">
    <property type="component" value="Unassembled WGS sequence"/>
</dbReference>
<feature type="region of interest" description="Disordered" evidence="1">
    <location>
        <begin position="31"/>
        <end position="50"/>
    </location>
</feature>
<feature type="region of interest" description="Disordered" evidence="1">
    <location>
        <begin position="160"/>
        <end position="216"/>
    </location>
</feature>
<feature type="compositionally biased region" description="Basic residues" evidence="1">
    <location>
        <begin position="195"/>
        <end position="205"/>
    </location>
</feature>
<name>A0A4U5PD91_STECR</name>
<feature type="compositionally biased region" description="Gly residues" evidence="1">
    <location>
        <begin position="34"/>
        <end position="47"/>
    </location>
</feature>
<dbReference type="AlphaFoldDB" id="A0A4U5PD91"/>
<evidence type="ECO:0000256" key="1">
    <source>
        <dbReference type="SAM" id="MobiDB-lite"/>
    </source>
</evidence>
<reference evidence="2 3" key="2">
    <citation type="journal article" date="2019" name="G3 (Bethesda)">
        <title>Hybrid Assembly of the Genome of the Entomopathogenic Nematode Steinernema carpocapsae Identifies the X-Chromosome.</title>
        <authorList>
            <person name="Serra L."/>
            <person name="Macchietto M."/>
            <person name="Macias-Munoz A."/>
            <person name="McGill C.J."/>
            <person name="Rodriguez I.M."/>
            <person name="Rodriguez B."/>
            <person name="Murad R."/>
            <person name="Mortazavi A."/>
        </authorList>
    </citation>
    <scope>NUCLEOTIDE SEQUENCE [LARGE SCALE GENOMIC DNA]</scope>
    <source>
        <strain evidence="2 3">ALL</strain>
    </source>
</reference>
<sequence>MEEDDEMIQNMSQSDLIRHIASQVQANVARRGAGRGALRGTGRGAGRGAHNASMPRNLFLPITIIKITAVLHHPNGNQEFSEESWGGGIMVKGFVLKKVKDWQLEKAVEPLFVWVEEDGREVDYEEALKPDATYAFHYAHGFDFKYHTVNYVRYNRDLGRDEKPGFPIPQNQRWQRRRETPAPTAPQIPQEVPRRRTTKSLPRRRAVPDRKSSTSL</sequence>
<reference evidence="2 3" key="1">
    <citation type="journal article" date="2015" name="Genome Biol.">
        <title>Comparative genomics of Steinernema reveals deeply conserved gene regulatory networks.</title>
        <authorList>
            <person name="Dillman A.R."/>
            <person name="Macchietto M."/>
            <person name="Porter C.F."/>
            <person name="Rogers A."/>
            <person name="Williams B."/>
            <person name="Antoshechkin I."/>
            <person name="Lee M.M."/>
            <person name="Goodwin Z."/>
            <person name="Lu X."/>
            <person name="Lewis E.E."/>
            <person name="Goodrich-Blair H."/>
            <person name="Stock S.P."/>
            <person name="Adams B.J."/>
            <person name="Sternberg P.W."/>
            <person name="Mortazavi A."/>
        </authorList>
    </citation>
    <scope>NUCLEOTIDE SEQUENCE [LARGE SCALE GENOMIC DNA]</scope>
    <source>
        <strain evidence="2 3">ALL</strain>
    </source>
</reference>
<feature type="compositionally biased region" description="Basic and acidic residues" evidence="1">
    <location>
        <begin position="206"/>
        <end position="216"/>
    </location>
</feature>
<gene>
    <name evidence="2" type="ORF">L596_008642</name>
</gene>
<comment type="caution">
    <text evidence="2">The sequence shown here is derived from an EMBL/GenBank/DDBJ whole genome shotgun (WGS) entry which is preliminary data.</text>
</comment>
<keyword evidence="3" id="KW-1185">Reference proteome</keyword>
<accession>A0A4U5PD91</accession>
<evidence type="ECO:0000313" key="2">
    <source>
        <dbReference type="EMBL" id="TKR94348.1"/>
    </source>
</evidence>
<proteinExistence type="predicted"/>
<protein>
    <submittedName>
        <fullName evidence="2">Uncharacterized protein</fullName>
    </submittedName>
</protein>
<evidence type="ECO:0000313" key="3">
    <source>
        <dbReference type="Proteomes" id="UP000298663"/>
    </source>
</evidence>
<organism evidence="2 3">
    <name type="scientific">Steinernema carpocapsae</name>
    <name type="common">Entomopathogenic nematode</name>
    <dbReference type="NCBI Taxonomy" id="34508"/>
    <lineage>
        <taxon>Eukaryota</taxon>
        <taxon>Metazoa</taxon>
        <taxon>Ecdysozoa</taxon>
        <taxon>Nematoda</taxon>
        <taxon>Chromadorea</taxon>
        <taxon>Rhabditida</taxon>
        <taxon>Tylenchina</taxon>
        <taxon>Panagrolaimomorpha</taxon>
        <taxon>Strongyloidoidea</taxon>
        <taxon>Steinernematidae</taxon>
        <taxon>Steinernema</taxon>
    </lineage>
</organism>